<accession>A0A9D1V6F6</accession>
<feature type="domain" description="ABC transmembrane type-2" evidence="10">
    <location>
        <begin position="51"/>
        <end position="282"/>
    </location>
</feature>
<evidence type="ECO:0000256" key="2">
    <source>
        <dbReference type="ARBA" id="ARBA00007783"/>
    </source>
</evidence>
<feature type="transmembrane region" description="Helical" evidence="9">
    <location>
        <begin position="260"/>
        <end position="279"/>
    </location>
</feature>
<dbReference type="GO" id="GO:0140359">
    <property type="term" value="F:ABC-type transporter activity"/>
    <property type="evidence" value="ECO:0007669"/>
    <property type="project" value="InterPro"/>
</dbReference>
<dbReference type="PROSITE" id="PS51012">
    <property type="entry name" value="ABC_TM2"/>
    <property type="match status" value="1"/>
</dbReference>
<evidence type="ECO:0000256" key="4">
    <source>
        <dbReference type="ARBA" id="ARBA00022475"/>
    </source>
</evidence>
<keyword evidence="8 9" id="KW-0472">Membrane</keyword>
<dbReference type="GO" id="GO:0005886">
    <property type="term" value="C:plasma membrane"/>
    <property type="evidence" value="ECO:0007669"/>
    <property type="project" value="UniProtKB-SubCell"/>
</dbReference>
<reference evidence="11" key="2">
    <citation type="submission" date="2021-04" db="EMBL/GenBank/DDBJ databases">
        <authorList>
            <person name="Gilroy R."/>
        </authorList>
    </citation>
    <scope>NUCLEOTIDE SEQUENCE</scope>
    <source>
        <strain evidence="11">2239</strain>
    </source>
</reference>
<proteinExistence type="inferred from homology"/>
<feature type="transmembrane region" description="Helical" evidence="9">
    <location>
        <begin position="50"/>
        <end position="74"/>
    </location>
</feature>
<evidence type="ECO:0000256" key="5">
    <source>
        <dbReference type="ARBA" id="ARBA00022519"/>
    </source>
</evidence>
<evidence type="ECO:0000256" key="3">
    <source>
        <dbReference type="ARBA" id="ARBA00022448"/>
    </source>
</evidence>
<gene>
    <name evidence="11" type="ORF">H9865_12065</name>
</gene>
<dbReference type="InterPro" id="IPR013525">
    <property type="entry name" value="ABC2_TM"/>
</dbReference>
<evidence type="ECO:0000256" key="7">
    <source>
        <dbReference type="ARBA" id="ARBA00022989"/>
    </source>
</evidence>
<organism evidence="11 12">
    <name type="scientific">Candidatus Allofournierella pullicola</name>
    <dbReference type="NCBI Taxonomy" id="2838596"/>
    <lineage>
        <taxon>Bacteria</taxon>
        <taxon>Bacillati</taxon>
        <taxon>Bacillota</taxon>
        <taxon>Clostridia</taxon>
        <taxon>Eubacteriales</taxon>
        <taxon>Oscillospiraceae</taxon>
        <taxon>Allofournierella</taxon>
    </lineage>
</organism>
<keyword evidence="5" id="KW-0997">Cell inner membrane</keyword>
<dbReference type="PANTHER" id="PTHR30413">
    <property type="entry name" value="INNER MEMBRANE TRANSPORT PERMEASE"/>
    <property type="match status" value="1"/>
</dbReference>
<dbReference type="EMBL" id="DXFW01000040">
    <property type="protein sequence ID" value="HIX06813.1"/>
    <property type="molecule type" value="Genomic_DNA"/>
</dbReference>
<dbReference type="Proteomes" id="UP000824193">
    <property type="component" value="Unassembled WGS sequence"/>
</dbReference>
<evidence type="ECO:0000259" key="10">
    <source>
        <dbReference type="PROSITE" id="PS51012"/>
    </source>
</evidence>
<comment type="subcellular location">
    <subcellularLocation>
        <location evidence="1">Cell inner membrane</location>
        <topology evidence="1">Multi-pass membrane protein</topology>
    </subcellularLocation>
    <subcellularLocation>
        <location evidence="9">Cell membrane</location>
        <topology evidence="9">Multi-pass membrane protein</topology>
    </subcellularLocation>
</comment>
<evidence type="ECO:0000256" key="9">
    <source>
        <dbReference type="RuleBase" id="RU361157"/>
    </source>
</evidence>
<feature type="transmembrane region" description="Helical" evidence="9">
    <location>
        <begin position="86"/>
        <end position="110"/>
    </location>
</feature>
<evidence type="ECO:0000256" key="8">
    <source>
        <dbReference type="ARBA" id="ARBA00023136"/>
    </source>
</evidence>
<dbReference type="GO" id="GO:0015920">
    <property type="term" value="P:lipopolysaccharide transport"/>
    <property type="evidence" value="ECO:0007669"/>
    <property type="project" value="TreeGrafter"/>
</dbReference>
<evidence type="ECO:0000313" key="12">
    <source>
        <dbReference type="Proteomes" id="UP000824193"/>
    </source>
</evidence>
<dbReference type="Pfam" id="PF01061">
    <property type="entry name" value="ABC2_membrane"/>
    <property type="match status" value="1"/>
</dbReference>
<feature type="transmembrane region" description="Helical" evidence="9">
    <location>
        <begin position="131"/>
        <end position="154"/>
    </location>
</feature>
<keyword evidence="4 9" id="KW-1003">Cell membrane</keyword>
<sequence length="290" mass="32636">MENMPQEQWSTVIRPRSGWFDIDLKELWQYRDLVTMFVKRSFTTLYKQTVLGPAWILINPLITTVIFTVVFGGIAGLAEEGVPSFLFYMAGNAVWSFFSSCITGTANTFVSNAGLFGKVYFPRLTMPISQVLIALVNLGIQMLMFFIFWVWFYFFGQEYGTVSMNIWVLALPAVLLLVMVLGLGVGIIVSSLTTKYRDLAIVVGFGVQLWMYATPVVYSMSEIAANSPRLLTLMRLNPMTEPVLVFRYALLGCGEISPLWLLYSAVFSLVMLAVGVVLFSRVEKTFMDTV</sequence>
<dbReference type="InterPro" id="IPR047817">
    <property type="entry name" value="ABC2_TM_bact-type"/>
</dbReference>
<keyword evidence="6 9" id="KW-0812">Transmembrane</keyword>
<name>A0A9D1V6F6_9FIRM</name>
<comment type="similarity">
    <text evidence="2 9">Belongs to the ABC-2 integral membrane protein family.</text>
</comment>
<feature type="transmembrane region" description="Helical" evidence="9">
    <location>
        <begin position="199"/>
        <end position="218"/>
    </location>
</feature>
<keyword evidence="3 9" id="KW-0813">Transport</keyword>
<dbReference type="AlphaFoldDB" id="A0A9D1V6F6"/>
<protein>
    <recommendedName>
        <fullName evidence="9">Transport permease protein</fullName>
    </recommendedName>
</protein>
<feature type="transmembrane region" description="Helical" evidence="9">
    <location>
        <begin position="166"/>
        <end position="192"/>
    </location>
</feature>
<evidence type="ECO:0000256" key="6">
    <source>
        <dbReference type="ARBA" id="ARBA00022692"/>
    </source>
</evidence>
<comment type="caution">
    <text evidence="11">The sequence shown here is derived from an EMBL/GenBank/DDBJ whole genome shotgun (WGS) entry which is preliminary data.</text>
</comment>
<reference evidence="11" key="1">
    <citation type="journal article" date="2021" name="PeerJ">
        <title>Extensive microbial diversity within the chicken gut microbiome revealed by metagenomics and culture.</title>
        <authorList>
            <person name="Gilroy R."/>
            <person name="Ravi A."/>
            <person name="Getino M."/>
            <person name="Pursley I."/>
            <person name="Horton D.L."/>
            <person name="Alikhan N.F."/>
            <person name="Baker D."/>
            <person name="Gharbi K."/>
            <person name="Hall N."/>
            <person name="Watson M."/>
            <person name="Adriaenssens E.M."/>
            <person name="Foster-Nyarko E."/>
            <person name="Jarju S."/>
            <person name="Secka A."/>
            <person name="Antonio M."/>
            <person name="Oren A."/>
            <person name="Chaudhuri R.R."/>
            <person name="La Ragione R."/>
            <person name="Hildebrand F."/>
            <person name="Pallen M.J."/>
        </authorList>
    </citation>
    <scope>NUCLEOTIDE SEQUENCE</scope>
    <source>
        <strain evidence="11">2239</strain>
    </source>
</reference>
<dbReference type="PANTHER" id="PTHR30413:SF8">
    <property type="entry name" value="TRANSPORT PERMEASE PROTEIN"/>
    <property type="match status" value="1"/>
</dbReference>
<evidence type="ECO:0000256" key="1">
    <source>
        <dbReference type="ARBA" id="ARBA00004429"/>
    </source>
</evidence>
<keyword evidence="7 9" id="KW-1133">Transmembrane helix</keyword>
<evidence type="ECO:0000313" key="11">
    <source>
        <dbReference type="EMBL" id="HIX06813.1"/>
    </source>
</evidence>